<feature type="transmembrane region" description="Helical" evidence="1">
    <location>
        <begin position="190"/>
        <end position="207"/>
    </location>
</feature>
<proteinExistence type="predicted"/>
<feature type="transmembrane region" description="Helical" evidence="1">
    <location>
        <begin position="21"/>
        <end position="43"/>
    </location>
</feature>
<feature type="transmembrane region" description="Helical" evidence="1">
    <location>
        <begin position="49"/>
        <end position="70"/>
    </location>
</feature>
<dbReference type="AlphaFoldDB" id="A0A2S7F9B4"/>
<dbReference type="Proteomes" id="UP000238081">
    <property type="component" value="Unassembled WGS sequence"/>
</dbReference>
<dbReference type="RefSeq" id="WP_024041308.1">
    <property type="nucleotide sequence ID" value="NZ_JBAMGF010000191.1"/>
</dbReference>
<feature type="transmembrane region" description="Helical" evidence="1">
    <location>
        <begin position="123"/>
        <end position="146"/>
    </location>
</feature>
<dbReference type="Pfam" id="PF04854">
    <property type="entry name" value="DUF624"/>
    <property type="match status" value="1"/>
</dbReference>
<sequence length="227" mass="26462">MRNEQDLINNKFYVISNYIMYFFITNMCFLFCISPLLIYRFLYNGNSKVITLILSISIGPALSTLFSTMGKFIREKDISPLKDFFHFYKMNFFQGVIAGTIFNSLISILYFDIIYFISTHKIVQMYLMFIMILLVCLISMYGYLIISRYNVKILFLLKTSLVLTIKKFHVSLTCLAISIIILGIIRFARISFVGLLFGSSVLSYLILKIQMPTIEELKEAIEQKYNN</sequence>
<feature type="transmembrane region" description="Helical" evidence="1">
    <location>
        <begin position="167"/>
        <end position="184"/>
    </location>
</feature>
<keyword evidence="1" id="KW-1133">Transmembrane helix</keyword>
<dbReference type="InterPro" id="IPR006938">
    <property type="entry name" value="DUF624"/>
</dbReference>
<name>A0A2S7F9B4_CLOBU</name>
<accession>A0A2S7F9B4</accession>
<evidence type="ECO:0000313" key="3">
    <source>
        <dbReference type="Proteomes" id="UP000238081"/>
    </source>
</evidence>
<evidence type="ECO:0008006" key="4">
    <source>
        <dbReference type="Google" id="ProtNLM"/>
    </source>
</evidence>
<evidence type="ECO:0000313" key="2">
    <source>
        <dbReference type="EMBL" id="PPV13939.1"/>
    </source>
</evidence>
<gene>
    <name evidence="2" type="ORF">AWN73_15465</name>
</gene>
<reference evidence="2 3" key="1">
    <citation type="submission" date="2016-01" db="EMBL/GenBank/DDBJ databases">
        <title>Characterization of the Clostridium difficile lineages that are prevalent in Hong Kong and China.</title>
        <authorList>
            <person name="Kwok J.S.-L."/>
            <person name="Lam W.-Y."/>
            <person name="Ip M."/>
            <person name="Chan T.-F."/>
            <person name="Hawkey P.M."/>
            <person name="Tsui S.K.-W."/>
        </authorList>
    </citation>
    <scope>NUCLEOTIDE SEQUENCE [LARGE SCALE GENOMIC DNA]</scope>
    <source>
        <strain evidence="2 3">300064</strain>
    </source>
</reference>
<feature type="transmembrane region" description="Helical" evidence="1">
    <location>
        <begin position="91"/>
        <end position="117"/>
    </location>
</feature>
<protein>
    <recommendedName>
        <fullName evidence="4">DUF624 domain-containing protein</fullName>
    </recommendedName>
</protein>
<organism evidence="2 3">
    <name type="scientific">Clostridium butyricum</name>
    <dbReference type="NCBI Taxonomy" id="1492"/>
    <lineage>
        <taxon>Bacteria</taxon>
        <taxon>Bacillati</taxon>
        <taxon>Bacillota</taxon>
        <taxon>Clostridia</taxon>
        <taxon>Eubacteriales</taxon>
        <taxon>Clostridiaceae</taxon>
        <taxon>Clostridium</taxon>
    </lineage>
</organism>
<keyword evidence="1" id="KW-0472">Membrane</keyword>
<dbReference type="EMBL" id="LRDH01000115">
    <property type="protein sequence ID" value="PPV13939.1"/>
    <property type="molecule type" value="Genomic_DNA"/>
</dbReference>
<comment type="caution">
    <text evidence="2">The sequence shown here is derived from an EMBL/GenBank/DDBJ whole genome shotgun (WGS) entry which is preliminary data.</text>
</comment>
<keyword evidence="1" id="KW-0812">Transmembrane</keyword>
<evidence type="ECO:0000256" key="1">
    <source>
        <dbReference type="SAM" id="Phobius"/>
    </source>
</evidence>